<evidence type="ECO:0000313" key="3">
    <source>
        <dbReference type="EMBL" id="TDU25689.1"/>
    </source>
</evidence>
<dbReference type="Gene3D" id="1.10.8.10">
    <property type="entry name" value="DNA helicase RuvA subunit, C-terminal domain"/>
    <property type="match status" value="1"/>
</dbReference>
<name>A0A4R7NXY9_9GAMM</name>
<dbReference type="EMBL" id="SOBT01000011">
    <property type="protein sequence ID" value="TDU25689.1"/>
    <property type="molecule type" value="Genomic_DNA"/>
</dbReference>
<evidence type="ECO:0000256" key="1">
    <source>
        <dbReference type="ARBA" id="ARBA00009600"/>
    </source>
</evidence>
<evidence type="ECO:0000313" key="4">
    <source>
        <dbReference type="Proteomes" id="UP000295341"/>
    </source>
</evidence>
<reference evidence="3 4" key="1">
    <citation type="submission" date="2019-03" db="EMBL/GenBank/DDBJ databases">
        <title>Genomic Encyclopedia of Type Strains, Phase IV (KMG-IV): sequencing the most valuable type-strain genomes for metagenomic binning, comparative biology and taxonomic classification.</title>
        <authorList>
            <person name="Goeker M."/>
        </authorList>
    </citation>
    <scope>NUCLEOTIDE SEQUENCE [LARGE SCALE GENOMIC DNA]</scope>
    <source>
        <strain evidence="3 4">DSM 26377</strain>
    </source>
</reference>
<dbReference type="InterPro" id="IPR003774">
    <property type="entry name" value="AlgH-like"/>
</dbReference>
<organism evidence="3 4">
    <name type="scientific">Panacagrimonas perspica</name>
    <dbReference type="NCBI Taxonomy" id="381431"/>
    <lineage>
        <taxon>Bacteria</taxon>
        <taxon>Pseudomonadati</taxon>
        <taxon>Pseudomonadota</taxon>
        <taxon>Gammaproteobacteria</taxon>
        <taxon>Nevskiales</taxon>
        <taxon>Nevskiaceae</taxon>
        <taxon>Panacagrimonas</taxon>
    </lineage>
</organism>
<dbReference type="CDD" id="cd00194">
    <property type="entry name" value="UBA_like_SF"/>
    <property type="match status" value="1"/>
</dbReference>
<dbReference type="SUPFAM" id="SSF143456">
    <property type="entry name" value="VC0467-like"/>
    <property type="match status" value="1"/>
</dbReference>
<keyword evidence="4" id="KW-1185">Reference proteome</keyword>
<gene>
    <name evidence="3" type="ORF">DFR24_4134</name>
</gene>
<dbReference type="InterPro" id="IPR009060">
    <property type="entry name" value="UBA-like_sf"/>
</dbReference>
<dbReference type="Proteomes" id="UP000295341">
    <property type="component" value="Unassembled WGS sequence"/>
</dbReference>
<sequence>MAIRIPVATVRRLRDRTGATLAACRRALQAHEGNEDKAEAQLRTDTALDGDATSLKNQFLVAMPGLEDDNFSHTVSLLCEHNDNGAIGLIINRPTDLTLSAMLDQMGVKHESADVNEHVVFWGGPVQPERGFVVHKAPGGWESCMPISRDLFITTSRDVLAAIGEGRGPKEFLVTLGYAGWSAGQLENEILANSWLNTPVDAGVLFSTPARSRWQSATRLLGLDVTQLSSGAGHA</sequence>
<dbReference type="NCBIfam" id="NF001266">
    <property type="entry name" value="PRK00228.1-1"/>
    <property type="match status" value="1"/>
</dbReference>
<dbReference type="HAMAP" id="MF_00758">
    <property type="entry name" value="UPF0301"/>
    <property type="match status" value="1"/>
</dbReference>
<dbReference type="Gene3D" id="3.40.1740.10">
    <property type="entry name" value="VC0467-like"/>
    <property type="match status" value="1"/>
</dbReference>
<comment type="similarity">
    <text evidence="1 2">Belongs to the UPF0301 (AlgH) family.</text>
</comment>
<dbReference type="Pfam" id="PF02622">
    <property type="entry name" value="DUF179"/>
    <property type="match status" value="1"/>
</dbReference>
<dbReference type="PANTHER" id="PTHR30327:SF1">
    <property type="entry name" value="UPF0301 PROTEIN YQGE"/>
    <property type="match status" value="1"/>
</dbReference>
<dbReference type="AlphaFoldDB" id="A0A4R7NXY9"/>
<comment type="caution">
    <text evidence="3">The sequence shown here is derived from an EMBL/GenBank/DDBJ whole genome shotgun (WGS) entry which is preliminary data.</text>
</comment>
<dbReference type="GO" id="GO:0005829">
    <property type="term" value="C:cytosol"/>
    <property type="evidence" value="ECO:0007669"/>
    <property type="project" value="TreeGrafter"/>
</dbReference>
<accession>A0A4R7NXY9</accession>
<evidence type="ECO:0000256" key="2">
    <source>
        <dbReference type="HAMAP-Rule" id="MF_00758"/>
    </source>
</evidence>
<protein>
    <recommendedName>
        <fullName evidence="2">UPF0301 protein DFR24_4134</fullName>
    </recommendedName>
</protein>
<dbReference type="PANTHER" id="PTHR30327">
    <property type="entry name" value="UNCHARACTERIZED PROTEIN YQGE"/>
    <property type="match status" value="1"/>
</dbReference>
<dbReference type="SUPFAM" id="SSF46934">
    <property type="entry name" value="UBA-like"/>
    <property type="match status" value="1"/>
</dbReference>
<proteinExistence type="inferred from homology"/>